<sequence length="1114" mass="114875">MPTFPNDPLFPYQWYLYNNGQLGGTPGMDLNVVNVWDDYTGRGVVVGVFEGGGVEYNHPDLAPNYNTSIDYDGVTNSGNPYPLPGESGHATSVAGVIGAAAGNGIGGVGVAYGSTLASFRFNYGNLDSQIRALQRLRNVDVANNSWGSTSIFGANFLNPALAPVAQAIQDAAQFGRNGLGTAIVWSAGNSRQEGLNTNYSNYSNSRHVITVAALEDDGTASFYSTPGASILVSAFGSGVPGSIVTTDRQGYEGDAIGDYTGEFNGTSAAAPQISGVVALMLEANRNLGYRDIQEILAYSARQNDPNNYGGYPYIWQYNGAKNWNGGGLHVSHNYGFGLVDAHAAVRLAETWQKQSRFDNEQRLSFSSGNLGWVIPDNNNTGISSTFTVGGGLEIDFVEVELNVTHPYRGDLVVSLISPSGTESLLVYQPGNKEDEGDNIVFKLSSTQNWGETSAGNWTLRIKDLGPSDIGILNSWKLNLYGDADTANDTYFYTNEYGIYGATTLSDSSGTDTINAAAITSNSYLNLNPGSTSILEGTNLIISTGTTIENAFTGDGNDTIIGNSAANLLSAGRGNDTLDGGVGNDTLKGGRGNDTYIVNSSGDVVIENANEGTDTLRSSVTYTLGANVENLTLTGTAAINGTGNSLNNVITGNSGNNNLNGGAGNDTLNGGAGNDTLYGGTGNDTLNGGAGNNTLYGGTGNDRYIFNSDNYISITEYIGEGVDTVESAYTFNLGAADLENLVLTGTSAINGTGNSLNNVITGNSGNNNLNGGAGNDTLNGGAGNDTLYGGAGNDTLNGGAGNNTLYGGTGNDRYIFNSDNYISITEYVGEGVDTVESAYTFNLGAADLENLVLTGTAAINGTGNSLNNVITGNSGNNNLNGGAGNDTLNGGAGNDTLYGGAGNDTLNGGAGNNTLYGGTGNDRYIFNSDNYISITEYVGEGVDTVESAYTFNLGAADLENLVLTGTAAINGTGNSLNNTITGNSANNTLNGGVGNDILTGGTGNDILTGGAGSDRFTFNSRNQGNDRITDFSVVDDTVIVSAAGFAGGLVVGAAIAASQFVIGTTATTSSQRFIYDRNNGSLFFDQDGTGAIGKIQFATLNTGLALTNVDIFVTA</sequence>
<dbReference type="InterPro" id="IPR000209">
    <property type="entry name" value="Peptidase_S8/S53_dom"/>
</dbReference>
<dbReference type="InterPro" id="IPR036852">
    <property type="entry name" value="Peptidase_S8/S53_dom_sf"/>
</dbReference>
<dbReference type="Gene3D" id="2.150.10.10">
    <property type="entry name" value="Serralysin-like metalloprotease, C-terminal"/>
    <property type="match status" value="6"/>
</dbReference>
<dbReference type="Pfam" id="PF00082">
    <property type="entry name" value="Peptidase_S8"/>
    <property type="match status" value="1"/>
</dbReference>
<protein>
    <submittedName>
        <fullName evidence="9">S8 family serine peptidase</fullName>
    </submittedName>
</protein>
<evidence type="ECO:0000259" key="8">
    <source>
        <dbReference type="PROSITE" id="PS51829"/>
    </source>
</evidence>
<dbReference type="PRINTS" id="PR00723">
    <property type="entry name" value="SUBTILISIN"/>
</dbReference>
<dbReference type="RefSeq" id="WP_190890814.1">
    <property type="nucleotide sequence ID" value="NZ_JACJTD010000003.1"/>
</dbReference>
<accession>A0ABR8I2K1</accession>
<dbReference type="InterPro" id="IPR018511">
    <property type="entry name" value="Hemolysin-typ_Ca-bd_CS"/>
</dbReference>
<keyword evidence="5" id="KW-0720">Serine protease</keyword>
<evidence type="ECO:0000256" key="1">
    <source>
        <dbReference type="ARBA" id="ARBA00005325"/>
    </source>
</evidence>
<dbReference type="PROSITE" id="PS00138">
    <property type="entry name" value="SUBTILASE_SER"/>
    <property type="match status" value="1"/>
</dbReference>
<evidence type="ECO:0000313" key="9">
    <source>
        <dbReference type="EMBL" id="MBD2645328.1"/>
    </source>
</evidence>
<dbReference type="PRINTS" id="PR00313">
    <property type="entry name" value="CABNDNGRPT"/>
</dbReference>
<keyword evidence="10" id="KW-1185">Reference proteome</keyword>
<keyword evidence="6" id="KW-0106">Calcium</keyword>
<dbReference type="Pfam" id="PF01483">
    <property type="entry name" value="P_proprotein"/>
    <property type="match status" value="1"/>
</dbReference>
<comment type="caution">
    <text evidence="7">Lacks conserved residue(s) required for the propagation of feature annotation.</text>
</comment>
<dbReference type="PANTHER" id="PTHR42884">
    <property type="entry name" value="PROPROTEIN CONVERTASE SUBTILISIN/KEXIN-RELATED"/>
    <property type="match status" value="1"/>
</dbReference>
<dbReference type="Proteomes" id="UP000643580">
    <property type="component" value="Unassembled WGS sequence"/>
</dbReference>
<dbReference type="InterPro" id="IPR011049">
    <property type="entry name" value="Serralysin-like_metalloprot_C"/>
</dbReference>
<gene>
    <name evidence="9" type="ORF">H6G92_03480</name>
</gene>
<evidence type="ECO:0000256" key="5">
    <source>
        <dbReference type="ARBA" id="ARBA00022825"/>
    </source>
</evidence>
<dbReference type="InterPro" id="IPR015500">
    <property type="entry name" value="Peptidase_S8_subtilisin-rel"/>
</dbReference>
<dbReference type="InterPro" id="IPR008979">
    <property type="entry name" value="Galactose-bd-like_sf"/>
</dbReference>
<dbReference type="PROSITE" id="PS51829">
    <property type="entry name" value="P_HOMO_B"/>
    <property type="match status" value="1"/>
</dbReference>
<evidence type="ECO:0000256" key="2">
    <source>
        <dbReference type="ARBA" id="ARBA00022670"/>
    </source>
</evidence>
<dbReference type="SUPFAM" id="SSF51120">
    <property type="entry name" value="beta-Roll"/>
    <property type="match status" value="5"/>
</dbReference>
<dbReference type="Pfam" id="PF00353">
    <property type="entry name" value="HemolysinCabind"/>
    <property type="match status" value="6"/>
</dbReference>
<evidence type="ECO:0000256" key="4">
    <source>
        <dbReference type="ARBA" id="ARBA00022801"/>
    </source>
</evidence>
<keyword evidence="2" id="KW-0645">Protease</keyword>
<dbReference type="InterPro" id="IPR023828">
    <property type="entry name" value="Peptidase_S8_Ser-AS"/>
</dbReference>
<evidence type="ECO:0000256" key="7">
    <source>
        <dbReference type="PROSITE-ProRule" id="PRU01240"/>
    </source>
</evidence>
<keyword evidence="3" id="KW-0732">Signal</keyword>
<name>A0ABR8I2K1_9NOSO</name>
<evidence type="ECO:0000313" key="10">
    <source>
        <dbReference type="Proteomes" id="UP000643580"/>
    </source>
</evidence>
<organism evidence="9 10">
    <name type="scientific">Nostoc foliaceum FACHB-393</name>
    <dbReference type="NCBI Taxonomy" id="2692915"/>
    <lineage>
        <taxon>Bacteria</taxon>
        <taxon>Bacillati</taxon>
        <taxon>Cyanobacteriota</taxon>
        <taxon>Cyanophyceae</taxon>
        <taxon>Nostocales</taxon>
        <taxon>Nostocaceae</taxon>
        <taxon>Nostoc</taxon>
        <taxon>Nostoc foliaceum</taxon>
    </lineage>
</organism>
<keyword evidence="4" id="KW-0378">Hydrolase</keyword>
<evidence type="ECO:0000256" key="3">
    <source>
        <dbReference type="ARBA" id="ARBA00022729"/>
    </source>
</evidence>
<dbReference type="EMBL" id="JACJTD010000003">
    <property type="protein sequence ID" value="MBD2645328.1"/>
    <property type="molecule type" value="Genomic_DNA"/>
</dbReference>
<dbReference type="InterPro" id="IPR001343">
    <property type="entry name" value="Hemolysn_Ca-bd"/>
</dbReference>
<dbReference type="PANTHER" id="PTHR42884:SF14">
    <property type="entry name" value="NEUROENDOCRINE CONVERTASE 1"/>
    <property type="match status" value="1"/>
</dbReference>
<comment type="similarity">
    <text evidence="1">Belongs to the peptidase S8 family. Furin subfamily.</text>
</comment>
<dbReference type="InterPro" id="IPR034182">
    <property type="entry name" value="Kexin/furin"/>
</dbReference>
<proteinExistence type="inferred from homology"/>
<dbReference type="Gene3D" id="2.60.120.260">
    <property type="entry name" value="Galactose-binding domain-like"/>
    <property type="match status" value="1"/>
</dbReference>
<dbReference type="CDD" id="cd04059">
    <property type="entry name" value="Peptidases_S8_Protein_convertases_Kexins_Furin-like"/>
    <property type="match status" value="1"/>
</dbReference>
<evidence type="ECO:0000256" key="6">
    <source>
        <dbReference type="ARBA" id="ARBA00022837"/>
    </source>
</evidence>
<dbReference type="InterPro" id="IPR002884">
    <property type="entry name" value="P_dom"/>
</dbReference>
<dbReference type="SUPFAM" id="SSF49785">
    <property type="entry name" value="Galactose-binding domain-like"/>
    <property type="match status" value="1"/>
</dbReference>
<reference evidence="9 10" key="1">
    <citation type="journal article" date="2020" name="ISME J.">
        <title>Comparative genomics reveals insights into cyanobacterial evolution and habitat adaptation.</title>
        <authorList>
            <person name="Chen M.Y."/>
            <person name="Teng W.K."/>
            <person name="Zhao L."/>
            <person name="Hu C.X."/>
            <person name="Zhou Y.K."/>
            <person name="Han B.P."/>
            <person name="Song L.R."/>
            <person name="Shu W.S."/>
        </authorList>
    </citation>
    <scope>NUCLEOTIDE SEQUENCE [LARGE SCALE GENOMIC DNA]</scope>
    <source>
        <strain evidence="9 10">FACHB-393</strain>
    </source>
</reference>
<feature type="domain" description="P/Homo B" evidence="8">
    <location>
        <begin position="357"/>
        <end position="485"/>
    </location>
</feature>
<comment type="caution">
    <text evidence="9">The sequence shown here is derived from an EMBL/GenBank/DDBJ whole genome shotgun (WGS) entry which is preliminary data.</text>
</comment>
<dbReference type="SUPFAM" id="SSF52743">
    <property type="entry name" value="Subtilisin-like"/>
    <property type="match status" value="1"/>
</dbReference>
<dbReference type="PROSITE" id="PS51892">
    <property type="entry name" value="SUBTILASE"/>
    <property type="match status" value="1"/>
</dbReference>
<dbReference type="PROSITE" id="PS00330">
    <property type="entry name" value="HEMOLYSIN_CALCIUM"/>
    <property type="match status" value="4"/>
</dbReference>
<dbReference type="Gene3D" id="3.40.50.200">
    <property type="entry name" value="Peptidase S8/S53 domain"/>
    <property type="match status" value="1"/>
</dbReference>